<dbReference type="RefSeq" id="WP_179489402.1">
    <property type="nucleotide sequence ID" value="NZ_JACCCW010000001.1"/>
</dbReference>
<evidence type="ECO:0000259" key="2">
    <source>
        <dbReference type="Pfam" id="PF02470"/>
    </source>
</evidence>
<accession>A0A7Y9TKI6</accession>
<dbReference type="Pfam" id="PF02470">
    <property type="entry name" value="MlaD"/>
    <property type="match status" value="1"/>
</dbReference>
<comment type="caution">
    <text evidence="3">The sequence shown here is derived from an EMBL/GenBank/DDBJ whole genome shotgun (WGS) entry which is preliminary data.</text>
</comment>
<name>A0A7Y9TKI6_9BACT</name>
<dbReference type="InterPro" id="IPR052336">
    <property type="entry name" value="MlaD_Phospholipid_Transporter"/>
</dbReference>
<proteinExistence type="predicted"/>
<evidence type="ECO:0000313" key="3">
    <source>
        <dbReference type="EMBL" id="NYF79272.1"/>
    </source>
</evidence>
<organism evidence="3 4">
    <name type="scientific">Granulicella arctica</name>
    <dbReference type="NCBI Taxonomy" id="940613"/>
    <lineage>
        <taxon>Bacteria</taxon>
        <taxon>Pseudomonadati</taxon>
        <taxon>Acidobacteriota</taxon>
        <taxon>Terriglobia</taxon>
        <taxon>Terriglobales</taxon>
        <taxon>Acidobacteriaceae</taxon>
        <taxon>Granulicella</taxon>
    </lineage>
</organism>
<dbReference type="EMBL" id="JACCCW010000001">
    <property type="protein sequence ID" value="NYF79272.1"/>
    <property type="molecule type" value="Genomic_DNA"/>
</dbReference>
<evidence type="ECO:0000313" key="4">
    <source>
        <dbReference type="Proteomes" id="UP000589520"/>
    </source>
</evidence>
<dbReference type="InterPro" id="IPR003399">
    <property type="entry name" value="Mce/MlaD"/>
</dbReference>
<dbReference type="AlphaFoldDB" id="A0A7Y9TKI6"/>
<dbReference type="Proteomes" id="UP000589520">
    <property type="component" value="Unassembled WGS sequence"/>
</dbReference>
<sequence length="361" mass="38222">MPSQQEVRWSQLKVGVIVMAASVVLVTLLFLMTSSSGLGVFSKKLTVVTYFENAAGIKEGAPVNLQGVTIGNVKAVTVVANPARKLTPVRVVMKIDKKYAADVKEDSKASLTTVGVLGDTVVDINSQVATGLPMQDGDELKTLETPSITDVVKASQGTIEQLNVILAKMNTVVDNLQAGKGSVGQLINNPDLYNKANATVDELLTLEKNLNNGRGSIGKLMTDDTMYNRLNAAAGKLDDITTQLDAGKGTAGKLLKDETLYNNLNATLVNANTILTDANAGKGGLGLMLKDPKFRAQLSDTLTQVNSLVAGINEGKGTLGKMASDDAVYTNLNALLTGSTDLVAAIRKDPKKYLTIHMKIF</sequence>
<gene>
    <name evidence="3" type="ORF">HDF17_001559</name>
</gene>
<dbReference type="PANTHER" id="PTHR33371:SF4">
    <property type="entry name" value="INTERMEMBRANE PHOSPHOLIPID TRANSPORT SYSTEM BINDING PROTEIN MLAD"/>
    <property type="match status" value="1"/>
</dbReference>
<keyword evidence="1" id="KW-0472">Membrane</keyword>
<dbReference type="PANTHER" id="PTHR33371">
    <property type="entry name" value="INTERMEMBRANE PHOSPHOLIPID TRANSPORT SYSTEM BINDING PROTEIN MLAD-RELATED"/>
    <property type="match status" value="1"/>
</dbReference>
<keyword evidence="1" id="KW-0812">Transmembrane</keyword>
<feature type="transmembrane region" description="Helical" evidence="1">
    <location>
        <begin position="12"/>
        <end position="32"/>
    </location>
</feature>
<feature type="domain" description="Mce/MlaD" evidence="2">
    <location>
        <begin position="44"/>
        <end position="125"/>
    </location>
</feature>
<keyword evidence="1" id="KW-1133">Transmembrane helix</keyword>
<protein>
    <submittedName>
        <fullName evidence="3">Phospholipid/cholesterol/gamma-HCH transport system substrate-binding protein</fullName>
    </submittedName>
</protein>
<reference evidence="3 4" key="1">
    <citation type="submission" date="2020-07" db="EMBL/GenBank/DDBJ databases">
        <title>Genomic Encyclopedia of Type Strains, Phase IV (KMG-V): Genome sequencing to study the core and pangenomes of soil and plant-associated prokaryotes.</title>
        <authorList>
            <person name="Whitman W."/>
        </authorList>
    </citation>
    <scope>NUCLEOTIDE SEQUENCE [LARGE SCALE GENOMIC DNA]</scope>
    <source>
        <strain evidence="3 4">X4EP2</strain>
    </source>
</reference>
<keyword evidence="4" id="KW-1185">Reference proteome</keyword>
<evidence type="ECO:0000256" key="1">
    <source>
        <dbReference type="SAM" id="Phobius"/>
    </source>
</evidence>